<dbReference type="AlphaFoldDB" id="A0AAV4CZ02"/>
<gene>
    <name evidence="1" type="ORF">PoB_006354500</name>
</gene>
<dbReference type="Proteomes" id="UP000735302">
    <property type="component" value="Unassembled WGS sequence"/>
</dbReference>
<comment type="caution">
    <text evidence="1">The sequence shown here is derived from an EMBL/GenBank/DDBJ whole genome shotgun (WGS) entry which is preliminary data.</text>
</comment>
<name>A0AAV4CZ02_9GAST</name>
<protein>
    <submittedName>
        <fullName evidence="1">Uncharacterized protein</fullName>
    </submittedName>
</protein>
<reference evidence="1 2" key="1">
    <citation type="journal article" date="2021" name="Elife">
        <title>Chloroplast acquisition without the gene transfer in kleptoplastic sea slugs, Plakobranchus ocellatus.</title>
        <authorList>
            <person name="Maeda T."/>
            <person name="Takahashi S."/>
            <person name="Yoshida T."/>
            <person name="Shimamura S."/>
            <person name="Takaki Y."/>
            <person name="Nagai Y."/>
            <person name="Toyoda A."/>
            <person name="Suzuki Y."/>
            <person name="Arimoto A."/>
            <person name="Ishii H."/>
            <person name="Satoh N."/>
            <person name="Nishiyama T."/>
            <person name="Hasebe M."/>
            <person name="Maruyama T."/>
            <person name="Minagawa J."/>
            <person name="Obokata J."/>
            <person name="Shigenobu S."/>
        </authorList>
    </citation>
    <scope>NUCLEOTIDE SEQUENCE [LARGE SCALE GENOMIC DNA]</scope>
</reference>
<sequence>MESYHIPHGDKFRGKLFTTLLVILNKDLTRLVTNTLTLKGQQDIRDITHERPPVEQNVNNNKRSSWKTAMRRLVNIIQALRCSTRKAPWTPSRDSNFKALTAA</sequence>
<dbReference type="EMBL" id="BLXT01007159">
    <property type="protein sequence ID" value="GFO37040.1"/>
    <property type="molecule type" value="Genomic_DNA"/>
</dbReference>
<organism evidence="1 2">
    <name type="scientific">Plakobranchus ocellatus</name>
    <dbReference type="NCBI Taxonomy" id="259542"/>
    <lineage>
        <taxon>Eukaryota</taxon>
        <taxon>Metazoa</taxon>
        <taxon>Spiralia</taxon>
        <taxon>Lophotrochozoa</taxon>
        <taxon>Mollusca</taxon>
        <taxon>Gastropoda</taxon>
        <taxon>Heterobranchia</taxon>
        <taxon>Euthyneura</taxon>
        <taxon>Panpulmonata</taxon>
        <taxon>Sacoglossa</taxon>
        <taxon>Placobranchoidea</taxon>
        <taxon>Plakobranchidae</taxon>
        <taxon>Plakobranchus</taxon>
    </lineage>
</organism>
<evidence type="ECO:0000313" key="2">
    <source>
        <dbReference type="Proteomes" id="UP000735302"/>
    </source>
</evidence>
<evidence type="ECO:0000313" key="1">
    <source>
        <dbReference type="EMBL" id="GFO37040.1"/>
    </source>
</evidence>
<proteinExistence type="predicted"/>
<accession>A0AAV4CZ02</accession>
<keyword evidence="2" id="KW-1185">Reference proteome</keyword>